<dbReference type="InterPro" id="IPR000340">
    <property type="entry name" value="Dual-sp_phosphatase_cat-dom"/>
</dbReference>
<reference evidence="5 6" key="1">
    <citation type="submission" date="2020-04" db="EMBL/GenBank/DDBJ databases">
        <title>Perkinsus olseni comparative genomics.</title>
        <authorList>
            <person name="Bogema D.R."/>
        </authorList>
    </citation>
    <scope>NUCLEOTIDE SEQUENCE [LARGE SCALE GENOMIC DNA]</scope>
    <source>
        <strain evidence="5">ATCC PRA-205</strain>
    </source>
</reference>
<protein>
    <submittedName>
        <fullName evidence="5">Phosphatidylglycerophosphatase and protein-tyrosine phosphatase 1</fullName>
    </submittedName>
</protein>
<gene>
    <name evidence="5" type="primary">PTPMT1_3</name>
    <name evidence="5" type="ORF">FOZ62_017575</name>
</gene>
<dbReference type="Proteomes" id="UP000574390">
    <property type="component" value="Unassembled WGS sequence"/>
</dbReference>
<dbReference type="InterPro" id="IPR000387">
    <property type="entry name" value="Tyr_Pase_dom"/>
</dbReference>
<organism evidence="5 6">
    <name type="scientific">Perkinsus olseni</name>
    <name type="common">Perkinsus atlanticus</name>
    <dbReference type="NCBI Taxonomy" id="32597"/>
    <lineage>
        <taxon>Eukaryota</taxon>
        <taxon>Sar</taxon>
        <taxon>Alveolata</taxon>
        <taxon>Perkinsozoa</taxon>
        <taxon>Perkinsea</taxon>
        <taxon>Perkinsida</taxon>
        <taxon>Perkinsidae</taxon>
        <taxon>Perkinsus</taxon>
    </lineage>
</organism>
<evidence type="ECO:0000313" key="6">
    <source>
        <dbReference type="Proteomes" id="UP000574390"/>
    </source>
</evidence>
<dbReference type="EMBL" id="JABANM010011634">
    <property type="protein sequence ID" value="KAF4737361.1"/>
    <property type="molecule type" value="Genomic_DNA"/>
</dbReference>
<dbReference type="InterPro" id="IPR016130">
    <property type="entry name" value="Tyr_Pase_AS"/>
</dbReference>
<evidence type="ECO:0000259" key="3">
    <source>
        <dbReference type="PROSITE" id="PS50054"/>
    </source>
</evidence>
<comment type="caution">
    <text evidence="5">The sequence shown here is derived from an EMBL/GenBank/DDBJ whole genome shotgun (WGS) entry which is preliminary data.</text>
</comment>
<dbReference type="Gene3D" id="1.10.472.10">
    <property type="entry name" value="Cyclin-like"/>
    <property type="match status" value="1"/>
</dbReference>
<dbReference type="Gene3D" id="3.90.190.10">
    <property type="entry name" value="Protein tyrosine phosphatase superfamily"/>
    <property type="match status" value="1"/>
</dbReference>
<evidence type="ECO:0000259" key="4">
    <source>
        <dbReference type="PROSITE" id="PS50056"/>
    </source>
</evidence>
<proteinExistence type="predicted"/>
<dbReference type="PANTHER" id="PTHR46274:SF6">
    <property type="entry name" value="TYR_PHOSPHATASE_2 DOMAIN-CONTAINING PROTEIN"/>
    <property type="match status" value="1"/>
</dbReference>
<evidence type="ECO:0000313" key="5">
    <source>
        <dbReference type="EMBL" id="KAF4737361.1"/>
    </source>
</evidence>
<dbReference type="PROSITE" id="PS50056">
    <property type="entry name" value="TYR_PHOSPHATASE_2"/>
    <property type="match status" value="1"/>
</dbReference>
<sequence>MATKEAREDKALKQAVTMLVCMYREFFSSADPTSPSDGVDMFRATALCFLHLYSLSQPYAMLVSEQHKSTIPLTLACIWLAYKVTDSSEKYSLRMRDLVRSHNRWASAVRRVQMRQETVGQVGGVTAVNPPEEEIVEKICIMEGVLLRISKCEFDRDLDLPGRTLKVILTSCPETENQVLSPGISSEVRSSLVAKCYQLVNSAYLSPKIVTERSGELVAVACTLLSLRLHGVLPVQQSDVVGGMYSTWYEPFLAKPCRAEEVEEVAREVVLAYTLNEKTLEVTSATVTSPPSSPALMSQPTSSGLSDVHKFYVSTVMLTSPQWQRALTAAGRHRVSPSRTPKRCFFSRSRPNQATTSAWVDGFFSNGMESIANNSPLWVMKIVSEVLFWPTFAWNYLLYIRSNDEWYSTIAELPTGGKLLLGPAPVFASMRETLVEQTGVSVFVSTLDRDFAGPSVESRSFPMTDFVSPDLPTVEAAVDYIDEQLEAGKGVYVHCKAGKGRSGTIVICWLMKHFRMTPEDAQAYLAKARPQILKVLCKREVVREYYEKHVACPNNI</sequence>
<evidence type="ECO:0000256" key="2">
    <source>
        <dbReference type="ARBA" id="ARBA00022912"/>
    </source>
</evidence>
<keyword evidence="1" id="KW-0378">Hydrolase</keyword>
<dbReference type="Pfam" id="PF00782">
    <property type="entry name" value="DSPc"/>
    <property type="match status" value="1"/>
</dbReference>
<keyword evidence="2" id="KW-0904">Protein phosphatase</keyword>
<dbReference type="InterPro" id="IPR029021">
    <property type="entry name" value="Prot-tyrosine_phosphatase-like"/>
</dbReference>
<dbReference type="SMART" id="SM00195">
    <property type="entry name" value="DSPc"/>
    <property type="match status" value="1"/>
</dbReference>
<name>A0A7J6SWZ5_PEROL</name>
<dbReference type="PROSITE" id="PS00383">
    <property type="entry name" value="TYR_PHOSPHATASE_1"/>
    <property type="match status" value="1"/>
</dbReference>
<accession>A0A7J6SWZ5</accession>
<evidence type="ECO:0000256" key="1">
    <source>
        <dbReference type="ARBA" id="ARBA00022801"/>
    </source>
</evidence>
<dbReference type="PROSITE" id="PS50054">
    <property type="entry name" value="TYR_PHOSPHATASE_DUAL"/>
    <property type="match status" value="1"/>
</dbReference>
<feature type="domain" description="Tyrosine specific protein phosphatases" evidence="4">
    <location>
        <begin position="472"/>
        <end position="540"/>
    </location>
</feature>
<dbReference type="AlphaFoldDB" id="A0A7J6SWZ5"/>
<dbReference type="InterPro" id="IPR020422">
    <property type="entry name" value="TYR_PHOSPHATASE_DUAL_dom"/>
</dbReference>
<feature type="domain" description="Tyrosine-protein phosphatase" evidence="3">
    <location>
        <begin position="406"/>
        <end position="551"/>
    </location>
</feature>
<dbReference type="PANTHER" id="PTHR46274">
    <property type="entry name" value="PHOSPHATIDYLINOSITOL PHOSPHATASE"/>
    <property type="match status" value="1"/>
</dbReference>
<dbReference type="GO" id="GO:0004721">
    <property type="term" value="F:phosphoprotein phosphatase activity"/>
    <property type="evidence" value="ECO:0007669"/>
    <property type="project" value="UniProtKB-KW"/>
</dbReference>
<dbReference type="SUPFAM" id="SSF52799">
    <property type="entry name" value="(Phosphotyrosine protein) phosphatases II"/>
    <property type="match status" value="1"/>
</dbReference>